<evidence type="ECO:0000313" key="3">
    <source>
        <dbReference type="Proteomes" id="UP000177810"/>
    </source>
</evidence>
<proteinExistence type="predicted"/>
<feature type="transmembrane region" description="Helical" evidence="1">
    <location>
        <begin position="85"/>
        <end position="106"/>
    </location>
</feature>
<accession>A0A1G2F1Y6</accession>
<protein>
    <submittedName>
        <fullName evidence="2">Uncharacterized protein</fullName>
    </submittedName>
</protein>
<evidence type="ECO:0000256" key="1">
    <source>
        <dbReference type="SAM" id="Phobius"/>
    </source>
</evidence>
<reference evidence="2 3" key="1">
    <citation type="journal article" date="2016" name="Nat. Commun.">
        <title>Thousands of microbial genomes shed light on interconnected biogeochemical processes in an aquifer system.</title>
        <authorList>
            <person name="Anantharaman K."/>
            <person name="Brown C.T."/>
            <person name="Hug L.A."/>
            <person name="Sharon I."/>
            <person name="Castelle C.J."/>
            <person name="Probst A.J."/>
            <person name="Thomas B.C."/>
            <person name="Singh A."/>
            <person name="Wilkins M.J."/>
            <person name="Karaoz U."/>
            <person name="Brodie E.L."/>
            <person name="Williams K.H."/>
            <person name="Hubbard S.S."/>
            <person name="Banfield J.F."/>
        </authorList>
    </citation>
    <scope>NUCLEOTIDE SEQUENCE [LARGE SCALE GENOMIC DNA]</scope>
</reference>
<dbReference type="STRING" id="1801990.A2V69_03555"/>
<keyword evidence="1" id="KW-0812">Transmembrane</keyword>
<dbReference type="EMBL" id="MHMT01000029">
    <property type="protein sequence ID" value="OGZ31957.1"/>
    <property type="molecule type" value="Genomic_DNA"/>
</dbReference>
<feature type="transmembrane region" description="Helical" evidence="1">
    <location>
        <begin position="40"/>
        <end position="65"/>
    </location>
</feature>
<organism evidence="2 3">
    <name type="scientific">Candidatus Portnoybacteria bacterium RBG_13_40_8</name>
    <dbReference type="NCBI Taxonomy" id="1801990"/>
    <lineage>
        <taxon>Bacteria</taxon>
        <taxon>Candidatus Portnoyibacteriota</taxon>
    </lineage>
</organism>
<evidence type="ECO:0000313" key="2">
    <source>
        <dbReference type="EMBL" id="OGZ31957.1"/>
    </source>
</evidence>
<dbReference type="AlphaFoldDB" id="A0A1G2F1Y6"/>
<keyword evidence="1" id="KW-1133">Transmembrane helix</keyword>
<keyword evidence="1" id="KW-0472">Membrane</keyword>
<comment type="caution">
    <text evidence="2">The sequence shown here is derived from an EMBL/GenBank/DDBJ whole genome shotgun (WGS) entry which is preliminary data.</text>
</comment>
<name>A0A1G2F1Y6_9BACT</name>
<sequence length="126" mass="14807">MLHEFWGLPRTRAPQECEGGRLRLEVSAVRWYDESMKKAIYVALFTFLGVLLQFLLHAAIEIPYLGLLNRNFEKYGFGLTWPELLTIHVVLTVVLIIAGVLFGFFAGKYYWRKIYIEHVWKNKNKN</sequence>
<gene>
    <name evidence="2" type="ORF">A2V69_03555</name>
</gene>
<dbReference type="Proteomes" id="UP000177810">
    <property type="component" value="Unassembled WGS sequence"/>
</dbReference>